<keyword evidence="2" id="KW-0812">Transmembrane</keyword>
<evidence type="ECO:0000256" key="1">
    <source>
        <dbReference type="SAM" id="MobiDB-lite"/>
    </source>
</evidence>
<accession>A0ABQ2R5C0</accession>
<name>A0ABQ2R5C0_9ACTN</name>
<organism evidence="3 4">
    <name type="scientific">Streptosporangium pseudovulgare</name>
    <dbReference type="NCBI Taxonomy" id="35765"/>
    <lineage>
        <taxon>Bacteria</taxon>
        <taxon>Bacillati</taxon>
        <taxon>Actinomycetota</taxon>
        <taxon>Actinomycetes</taxon>
        <taxon>Streptosporangiales</taxon>
        <taxon>Streptosporangiaceae</taxon>
        <taxon>Streptosporangium</taxon>
    </lineage>
</organism>
<feature type="transmembrane region" description="Helical" evidence="2">
    <location>
        <begin position="239"/>
        <end position="260"/>
    </location>
</feature>
<feature type="region of interest" description="Disordered" evidence="1">
    <location>
        <begin position="98"/>
        <end position="123"/>
    </location>
</feature>
<keyword evidence="4" id="KW-1185">Reference proteome</keyword>
<feature type="transmembrane region" description="Helical" evidence="2">
    <location>
        <begin position="351"/>
        <end position="376"/>
    </location>
</feature>
<sequence>MTDAEAVTGGPATRYDPDRPLPLHHLVYLEDGEEVTVGRPDTDSYAIFPADGAELLRRLQEGVPPRAAAAWYAERYHEDPDIDDLVAALGELGFVREAGETGGTGETGEAREPGASDDPGGPYTADRPVRWRRLGAALFSAPAWICYAAVVGWALVAMARRPDLVPSYRNVFFTDYYTVIQAALFVVAIPQLLLHESFHALAGRRLGLRSSLRISRRFYFVVLETSLDGLVAVPRRKRYLPIVAGMLADVVVMAALTIAADLTRQPGGALSFAGRFCLAFAFAVLLRILWQFSLYLRTDLYVLVSTALGCVDLHTTARQMLANRVNRLLGRRDRLVEESDWHPTDRRVARWYSWLIVAGYTVSLTTFLVAVAPIVYQMFVGILGRFTGHGASWPELLDSLVFCGFILAQLVVLAWVAARERYRDRRQRLEHVIT</sequence>
<gene>
    <name evidence="3" type="ORF">GCM10010140_47290</name>
</gene>
<keyword evidence="2" id="KW-0472">Membrane</keyword>
<reference evidence="4" key="1">
    <citation type="journal article" date="2019" name="Int. J. Syst. Evol. Microbiol.">
        <title>The Global Catalogue of Microorganisms (GCM) 10K type strain sequencing project: providing services to taxonomists for standard genome sequencing and annotation.</title>
        <authorList>
            <consortium name="The Broad Institute Genomics Platform"/>
            <consortium name="The Broad Institute Genome Sequencing Center for Infectious Disease"/>
            <person name="Wu L."/>
            <person name="Ma J."/>
        </authorList>
    </citation>
    <scope>NUCLEOTIDE SEQUENCE [LARGE SCALE GENOMIC DNA]</scope>
    <source>
        <strain evidence="4">JCM 3115</strain>
    </source>
</reference>
<evidence type="ECO:0008006" key="5">
    <source>
        <dbReference type="Google" id="ProtNLM"/>
    </source>
</evidence>
<dbReference type="RefSeq" id="WP_229811552.1">
    <property type="nucleotide sequence ID" value="NZ_BMQJ01000012.1"/>
</dbReference>
<feature type="transmembrane region" description="Helical" evidence="2">
    <location>
        <begin position="134"/>
        <end position="156"/>
    </location>
</feature>
<evidence type="ECO:0000313" key="4">
    <source>
        <dbReference type="Proteomes" id="UP000611554"/>
    </source>
</evidence>
<dbReference type="EMBL" id="BMQJ01000012">
    <property type="protein sequence ID" value="GGQ11649.1"/>
    <property type="molecule type" value="Genomic_DNA"/>
</dbReference>
<dbReference type="Proteomes" id="UP000611554">
    <property type="component" value="Unassembled WGS sequence"/>
</dbReference>
<evidence type="ECO:0000313" key="3">
    <source>
        <dbReference type="EMBL" id="GGQ11649.1"/>
    </source>
</evidence>
<comment type="caution">
    <text evidence="3">The sequence shown here is derived from an EMBL/GenBank/DDBJ whole genome shotgun (WGS) entry which is preliminary data.</text>
</comment>
<evidence type="ECO:0000256" key="2">
    <source>
        <dbReference type="SAM" id="Phobius"/>
    </source>
</evidence>
<feature type="transmembrane region" description="Helical" evidence="2">
    <location>
        <begin position="176"/>
        <end position="194"/>
    </location>
</feature>
<feature type="transmembrane region" description="Helical" evidence="2">
    <location>
        <begin position="396"/>
        <end position="418"/>
    </location>
</feature>
<protein>
    <recommendedName>
        <fullName evidence="5">PqqD family protein</fullName>
    </recommendedName>
</protein>
<keyword evidence="2" id="KW-1133">Transmembrane helix</keyword>
<proteinExistence type="predicted"/>
<feature type="transmembrane region" description="Helical" evidence="2">
    <location>
        <begin position="272"/>
        <end position="294"/>
    </location>
</feature>